<comment type="caution">
    <text evidence="2">The sequence shown here is derived from an EMBL/GenBank/DDBJ whole genome shotgun (WGS) entry which is preliminary data.</text>
</comment>
<organism evidence="2 3">
    <name type="scientific">Striga asiatica</name>
    <name type="common">Asiatic witchweed</name>
    <name type="synonym">Buchnera asiatica</name>
    <dbReference type="NCBI Taxonomy" id="4170"/>
    <lineage>
        <taxon>Eukaryota</taxon>
        <taxon>Viridiplantae</taxon>
        <taxon>Streptophyta</taxon>
        <taxon>Embryophyta</taxon>
        <taxon>Tracheophyta</taxon>
        <taxon>Spermatophyta</taxon>
        <taxon>Magnoliopsida</taxon>
        <taxon>eudicotyledons</taxon>
        <taxon>Gunneridae</taxon>
        <taxon>Pentapetalae</taxon>
        <taxon>asterids</taxon>
        <taxon>lamiids</taxon>
        <taxon>Lamiales</taxon>
        <taxon>Orobanchaceae</taxon>
        <taxon>Buchnereae</taxon>
        <taxon>Striga</taxon>
    </lineage>
</organism>
<dbReference type="EMBL" id="BKCP01007405">
    <property type="protein sequence ID" value="GER46162.1"/>
    <property type="molecule type" value="Genomic_DNA"/>
</dbReference>
<sequence>MELVDSEGSVVFFAGLKLRGLFTALTGPIRQSKPDPEIQISAEDKPVQAQAPEKRKVQLAQAKKSRDLKEVIYYDEVPEEAMDIFRSRGGRYPDSVHFPDHVKNTFRPKENLPGWLSQWRQIPRRPYFIGSLGDETAGYQVAGGRLCWETTGAYEVSLVTVAATALTSEDFDVLRLTNTSPFSRAIESNIFTQSAQRGKKHRRRAGERDPL</sequence>
<gene>
    <name evidence="2" type="ORF">STAS_23125</name>
</gene>
<evidence type="ECO:0000256" key="1">
    <source>
        <dbReference type="SAM" id="MobiDB-lite"/>
    </source>
</evidence>
<proteinExistence type="predicted"/>
<evidence type="ECO:0000313" key="3">
    <source>
        <dbReference type="Proteomes" id="UP000325081"/>
    </source>
</evidence>
<dbReference type="AlphaFoldDB" id="A0A5A7QMV1"/>
<feature type="region of interest" description="Disordered" evidence="1">
    <location>
        <begin position="32"/>
        <end position="56"/>
    </location>
</feature>
<evidence type="ECO:0000313" key="2">
    <source>
        <dbReference type="EMBL" id="GER46162.1"/>
    </source>
</evidence>
<name>A0A5A7QMV1_STRAF</name>
<accession>A0A5A7QMV1</accession>
<protein>
    <submittedName>
        <fullName evidence="2">Inh inhibitor of prohead protease gp21</fullName>
    </submittedName>
</protein>
<dbReference type="Proteomes" id="UP000325081">
    <property type="component" value="Unassembled WGS sequence"/>
</dbReference>
<keyword evidence="3" id="KW-1185">Reference proteome</keyword>
<reference evidence="3" key="1">
    <citation type="journal article" date="2019" name="Curr. Biol.">
        <title>Genome Sequence of Striga asiatica Provides Insight into the Evolution of Plant Parasitism.</title>
        <authorList>
            <person name="Yoshida S."/>
            <person name="Kim S."/>
            <person name="Wafula E.K."/>
            <person name="Tanskanen J."/>
            <person name="Kim Y.M."/>
            <person name="Honaas L."/>
            <person name="Yang Z."/>
            <person name="Spallek T."/>
            <person name="Conn C.E."/>
            <person name="Ichihashi Y."/>
            <person name="Cheong K."/>
            <person name="Cui S."/>
            <person name="Der J.P."/>
            <person name="Gundlach H."/>
            <person name="Jiao Y."/>
            <person name="Hori C."/>
            <person name="Ishida J.K."/>
            <person name="Kasahara H."/>
            <person name="Kiba T."/>
            <person name="Kim M.S."/>
            <person name="Koo N."/>
            <person name="Laohavisit A."/>
            <person name="Lee Y.H."/>
            <person name="Lumba S."/>
            <person name="McCourt P."/>
            <person name="Mortimer J.C."/>
            <person name="Mutuku J.M."/>
            <person name="Nomura T."/>
            <person name="Sasaki-Sekimoto Y."/>
            <person name="Seto Y."/>
            <person name="Wang Y."/>
            <person name="Wakatake T."/>
            <person name="Sakakibara H."/>
            <person name="Demura T."/>
            <person name="Yamaguchi S."/>
            <person name="Yoneyama K."/>
            <person name="Manabe R.I."/>
            <person name="Nelson D.C."/>
            <person name="Schulman A.H."/>
            <person name="Timko M.P."/>
            <person name="dePamphilis C.W."/>
            <person name="Choi D."/>
            <person name="Shirasu K."/>
        </authorList>
    </citation>
    <scope>NUCLEOTIDE SEQUENCE [LARGE SCALE GENOMIC DNA]</scope>
    <source>
        <strain evidence="3">cv. UVA1</strain>
    </source>
</reference>